<dbReference type="GO" id="GO:0006281">
    <property type="term" value="P:DNA repair"/>
    <property type="evidence" value="ECO:0007669"/>
    <property type="project" value="InterPro"/>
</dbReference>
<gene>
    <name evidence="3" type="ORF">BD935_04885</name>
</gene>
<sequence length="408" mass="47296">MIIEVKDNVIITEWWTSKEEEDGKKQITEETVHGKNKGRSNETTDNEQAILEYERKIKKKKEEGYVENREDAILGEEIVVSSTLTQSFAPCKPISKLKKDDDPYDGDWLAERKFDGSCILLHNTGTEKIGYTRRIKPITEILSVVNEIRNALEKLPEESLIIGELIAFDKDGKEDPKVLKAVTTETTTEAKAKNKYNSLITEGYTFTYNVFDVIFWYGEDVTDRTFLERLELTNHFGERKIETFTEKLANQAKENDWEGFILRKADDQITYTMNGKPKRKGSYKFKFIETTDCIVTKVSNGSGKHEVRFARFRLAQYENSPFFDEPVLVDCGWAGGGRLGEENMDLVTSELLEKGYKLEKTDLKEEDWFVVELEYQRRQERNNKGQLCFEFPIIVRTRNDKPLSECEV</sequence>
<proteinExistence type="predicted"/>
<feature type="domain" description="ATP-dependent DNA ligase family profile" evidence="2">
    <location>
        <begin position="105"/>
        <end position="273"/>
    </location>
</feature>
<evidence type="ECO:0000313" key="4">
    <source>
        <dbReference type="Proteomes" id="UP000183080"/>
    </source>
</evidence>
<dbReference type="GO" id="GO:0003910">
    <property type="term" value="F:DNA ligase (ATP) activity"/>
    <property type="evidence" value="ECO:0007669"/>
    <property type="project" value="InterPro"/>
</dbReference>
<comment type="caution">
    <text evidence="3">The sequence shown here is derived from an EMBL/GenBank/DDBJ whole genome shotgun (WGS) entry which is preliminary data.</text>
</comment>
<feature type="compositionally biased region" description="Basic and acidic residues" evidence="1">
    <location>
        <begin position="20"/>
        <end position="33"/>
    </location>
</feature>
<dbReference type="InterPro" id="IPR012340">
    <property type="entry name" value="NA-bd_OB-fold"/>
</dbReference>
<reference evidence="3 4" key="1">
    <citation type="submission" date="2016-08" db="EMBL/GenBank/DDBJ databases">
        <title>New Insights into Marine Group III Euryarchaeota, from dark to light.</title>
        <authorList>
            <person name="Haro-Moreno J.M."/>
            <person name="Rodriguez-Valera F."/>
            <person name="Lopez-Garcia P."/>
            <person name="Moreira D."/>
            <person name="Martin-Cuadrado A.B."/>
        </authorList>
    </citation>
    <scope>NUCLEOTIDE SEQUENCE [LARGE SCALE GENOMIC DNA]</scope>
    <source>
        <strain evidence="3">CG-Epi1</strain>
    </source>
</reference>
<dbReference type="SUPFAM" id="SSF56091">
    <property type="entry name" value="DNA ligase/mRNA capping enzyme, catalytic domain"/>
    <property type="match status" value="1"/>
</dbReference>
<dbReference type="InterPro" id="IPR012310">
    <property type="entry name" value="DNA_ligase_ATP-dep_cent"/>
</dbReference>
<dbReference type="EMBL" id="MIZA01000011">
    <property type="protein sequence ID" value="OIR20554.1"/>
    <property type="molecule type" value="Genomic_DNA"/>
</dbReference>
<protein>
    <recommendedName>
        <fullName evidence="2">ATP-dependent DNA ligase family profile domain-containing protein</fullName>
    </recommendedName>
</protein>
<dbReference type="GO" id="GO:0006310">
    <property type="term" value="P:DNA recombination"/>
    <property type="evidence" value="ECO:0007669"/>
    <property type="project" value="InterPro"/>
</dbReference>
<dbReference type="Pfam" id="PF01068">
    <property type="entry name" value="DNA_ligase_A_M"/>
    <property type="match status" value="1"/>
</dbReference>
<dbReference type="Gene3D" id="3.30.470.30">
    <property type="entry name" value="DNA ligase/mRNA capping enzyme"/>
    <property type="match status" value="1"/>
</dbReference>
<feature type="region of interest" description="Disordered" evidence="1">
    <location>
        <begin position="20"/>
        <end position="47"/>
    </location>
</feature>
<dbReference type="Proteomes" id="UP000183080">
    <property type="component" value="Unassembled WGS sequence"/>
</dbReference>
<accession>A0A1J5THY2</accession>
<dbReference type="Gene3D" id="2.40.50.140">
    <property type="entry name" value="Nucleic acid-binding proteins"/>
    <property type="match status" value="1"/>
</dbReference>
<organism evidence="3 4">
    <name type="scientific">Marine Group III euryarchaeote CG-Epi1</name>
    <dbReference type="NCBI Taxonomy" id="1888995"/>
    <lineage>
        <taxon>Archaea</taxon>
        <taxon>Methanobacteriati</taxon>
        <taxon>Thermoplasmatota</taxon>
        <taxon>Thermoplasmata</taxon>
        <taxon>Candidatus Thermoprofundales</taxon>
    </lineage>
</organism>
<name>A0A1J5THY2_9ARCH</name>
<dbReference type="GO" id="GO:0005524">
    <property type="term" value="F:ATP binding"/>
    <property type="evidence" value="ECO:0007669"/>
    <property type="project" value="InterPro"/>
</dbReference>
<evidence type="ECO:0000256" key="1">
    <source>
        <dbReference type="SAM" id="MobiDB-lite"/>
    </source>
</evidence>
<evidence type="ECO:0000313" key="3">
    <source>
        <dbReference type="EMBL" id="OIR20554.1"/>
    </source>
</evidence>
<evidence type="ECO:0000259" key="2">
    <source>
        <dbReference type="Pfam" id="PF01068"/>
    </source>
</evidence>
<dbReference type="AlphaFoldDB" id="A0A1J5THY2"/>
<dbReference type="STRING" id="1888995.BD935_04885"/>